<feature type="domain" description="FAD-binding FR-type" evidence="11">
    <location>
        <begin position="219"/>
        <end position="459"/>
    </location>
</feature>
<comment type="similarity">
    <text evidence="9">In the C-terminal section; belongs to the flavoprotein pyridine nucleotide cytochrome reductase family.</text>
</comment>
<comment type="cofactor">
    <cofactor evidence="2 9">
        <name>FAD</name>
        <dbReference type="ChEBI" id="CHEBI:57692"/>
    </cofactor>
</comment>
<evidence type="ECO:0000256" key="5">
    <source>
        <dbReference type="ARBA" id="ARBA00022643"/>
    </source>
</evidence>
<dbReference type="Proteomes" id="UP001159427">
    <property type="component" value="Unassembled WGS sequence"/>
</dbReference>
<dbReference type="PRINTS" id="PR00369">
    <property type="entry name" value="FLAVODOXIN"/>
</dbReference>
<dbReference type="EMBL" id="CALNXI010000221">
    <property type="protein sequence ID" value="CAH3022476.1"/>
    <property type="molecule type" value="Genomic_DNA"/>
</dbReference>
<feature type="binding site" evidence="9">
    <location>
        <begin position="104"/>
        <end position="113"/>
    </location>
    <ligand>
        <name>FMN</name>
        <dbReference type="ChEBI" id="CHEBI:58210"/>
    </ligand>
</feature>
<protein>
    <recommendedName>
        <fullName evidence="9">NADPH-dependent diflavin oxidoreductase 1</fullName>
        <ecNumber evidence="9">1.18.1.-</ecNumber>
    </recommendedName>
    <alternativeName>
        <fullName evidence="9">NADPH-dependent FMN and FAD-containing oxidoreductase</fullName>
    </alternativeName>
</protein>
<proteinExistence type="inferred from homology"/>
<dbReference type="InterPro" id="IPR001709">
    <property type="entry name" value="Flavoprot_Pyr_Nucl_cyt_Rdtase"/>
</dbReference>
<keyword evidence="7 9" id="KW-0521">NADP</keyword>
<dbReference type="Gene3D" id="1.20.990.10">
    <property type="entry name" value="NADPH-cytochrome p450 Reductase, Chain A, domain 3"/>
    <property type="match status" value="1"/>
</dbReference>
<keyword evidence="5 9" id="KW-0288">FMN</keyword>
<dbReference type="PRINTS" id="PR00371">
    <property type="entry name" value="FPNCR"/>
</dbReference>
<keyword evidence="6 9" id="KW-0274">FAD</keyword>
<comment type="cofactor">
    <cofactor evidence="1 9">
        <name>FMN</name>
        <dbReference type="ChEBI" id="CHEBI:58210"/>
    </cofactor>
</comment>
<dbReference type="InterPro" id="IPR023173">
    <property type="entry name" value="NADPH_Cyt_P450_Rdtase_alpha"/>
</dbReference>
<comment type="caution">
    <text evidence="12">The sequence shown here is derived from an EMBL/GenBank/DDBJ whole genome shotgun (WGS) entry which is preliminary data.</text>
</comment>
<dbReference type="Pfam" id="PF00667">
    <property type="entry name" value="FAD_binding_1"/>
    <property type="match status" value="1"/>
</dbReference>
<evidence type="ECO:0000256" key="4">
    <source>
        <dbReference type="ARBA" id="ARBA00022630"/>
    </source>
</evidence>
<dbReference type="InterPro" id="IPR001433">
    <property type="entry name" value="OxRdtase_FAD/NAD-bd"/>
</dbReference>
<dbReference type="InterPro" id="IPR017927">
    <property type="entry name" value="FAD-bd_FR_type"/>
</dbReference>
<feature type="binding site" evidence="9">
    <location>
        <position position="473"/>
    </location>
    <ligand>
        <name>NADP(+)</name>
        <dbReference type="ChEBI" id="CHEBI:58349"/>
    </ligand>
</feature>
<feature type="binding site" evidence="9">
    <location>
        <position position="609"/>
    </location>
    <ligand>
        <name>FAD</name>
        <dbReference type="ChEBI" id="CHEBI:57692"/>
    </ligand>
</feature>
<dbReference type="Gene3D" id="2.40.30.10">
    <property type="entry name" value="Translation factors"/>
    <property type="match status" value="2"/>
</dbReference>
<evidence type="ECO:0000256" key="2">
    <source>
        <dbReference type="ARBA" id="ARBA00001974"/>
    </source>
</evidence>
<dbReference type="PANTHER" id="PTHR19384">
    <property type="entry name" value="NITRIC OXIDE SYNTHASE-RELATED"/>
    <property type="match status" value="1"/>
</dbReference>
<keyword evidence="8 9" id="KW-0560">Oxidoreductase</keyword>
<name>A0ABN8LYV9_9CNID</name>
<dbReference type="Gene3D" id="3.40.50.80">
    <property type="entry name" value="Nucleotide-binding domain of ferredoxin-NADP reductase (FNR) module"/>
    <property type="match status" value="1"/>
</dbReference>
<reference evidence="12 13" key="1">
    <citation type="submission" date="2022-05" db="EMBL/GenBank/DDBJ databases">
        <authorList>
            <consortium name="Genoscope - CEA"/>
            <person name="William W."/>
        </authorList>
    </citation>
    <scope>NUCLEOTIDE SEQUENCE [LARGE SCALE GENOMIC DNA]</scope>
</reference>
<dbReference type="InterPro" id="IPR001094">
    <property type="entry name" value="Flavdoxin-like"/>
</dbReference>
<dbReference type="HAMAP" id="MF_03178">
    <property type="entry name" value="NDOR1"/>
    <property type="match status" value="1"/>
</dbReference>
<gene>
    <name evidence="12" type="ORF">PEVE_00015664</name>
</gene>
<evidence type="ECO:0000313" key="13">
    <source>
        <dbReference type="Proteomes" id="UP001159427"/>
    </source>
</evidence>
<feature type="binding site" evidence="9">
    <location>
        <position position="139"/>
    </location>
    <ligand>
        <name>FMN</name>
        <dbReference type="ChEBI" id="CHEBI:58210"/>
    </ligand>
</feature>
<feature type="binding site" evidence="9">
    <location>
        <begin position="429"/>
        <end position="432"/>
    </location>
    <ligand>
        <name>FAD</name>
        <dbReference type="ChEBI" id="CHEBI:57692"/>
    </ligand>
</feature>
<accession>A0ABN8LYV9</accession>
<dbReference type="PROSITE" id="PS51384">
    <property type="entry name" value="FAD_FR"/>
    <property type="match status" value="1"/>
</dbReference>
<dbReference type="InterPro" id="IPR039261">
    <property type="entry name" value="FNR_nucleotide-bd"/>
</dbReference>
<dbReference type="Gene3D" id="3.40.50.360">
    <property type="match status" value="1"/>
</dbReference>
<feature type="domain" description="Flavodoxin-like" evidence="10">
    <location>
        <begin position="13"/>
        <end position="157"/>
    </location>
</feature>
<feature type="binding site" evidence="9">
    <location>
        <begin position="534"/>
        <end position="538"/>
    </location>
    <ligand>
        <name>NADP(+)</name>
        <dbReference type="ChEBI" id="CHEBI:58349"/>
    </ligand>
</feature>
<dbReference type="SUPFAM" id="SSF63380">
    <property type="entry name" value="Riboflavin synthase domain-like"/>
    <property type="match status" value="1"/>
</dbReference>
<feature type="binding site" evidence="9">
    <location>
        <begin position="528"/>
        <end position="529"/>
    </location>
    <ligand>
        <name>NADP(+)</name>
        <dbReference type="ChEBI" id="CHEBI:58349"/>
    </ligand>
</feature>
<evidence type="ECO:0000313" key="12">
    <source>
        <dbReference type="EMBL" id="CAH3022476.1"/>
    </source>
</evidence>
<keyword evidence="13" id="KW-1185">Reference proteome</keyword>
<organism evidence="12 13">
    <name type="scientific">Porites evermanni</name>
    <dbReference type="NCBI Taxonomy" id="104178"/>
    <lineage>
        <taxon>Eukaryota</taxon>
        <taxon>Metazoa</taxon>
        <taxon>Cnidaria</taxon>
        <taxon>Anthozoa</taxon>
        <taxon>Hexacorallia</taxon>
        <taxon>Scleractinia</taxon>
        <taxon>Fungiina</taxon>
        <taxon>Poritidae</taxon>
        <taxon>Porites</taxon>
    </lineage>
</organism>
<dbReference type="PROSITE" id="PS50902">
    <property type="entry name" value="FLAVODOXIN_LIKE"/>
    <property type="match status" value="1"/>
</dbReference>
<sequence>MADDLSKISGRKISVLYGSQTGTAQEVAERIGREARRRYLSASVLALDDYDVTRLIDEELVIFVCATTGQGDEPDNMKKFWRFMLRRNLPSNSLSGVSFAVLGLGDSSYPKFNFIAKKLYKRLVQLGGTALQSLGLADDQHELGPDAVVDPWLKQLWEKVLKMYPLPPGKEIISASQRPQSRYRVKFVDSSLQAANHSISIEVDSMEKQVKPNPIPCRRHPFCSRLISNNRVTAVDHWQDVRLVQFDIKGSGMSHSTGDVLMVQPSNLADVVEEFFTFFALDPNQTFLLEQNDPDIPLPYQLPQPCTIRHLVEHYLDIQGVPRRYFFELLSHFTTSELEKEKLQEFCSAEGQEELYSYCYRQKRTALEVLQDFPDASGNIPFEYLFDLIPPIQPRAFSIASSLMVHPDEVQLLVAVVNYKTKLVKPRRGLCSTWLASLDCCNRDIRVPVWIKKGTISFPKALDAPCLMIGPGTGCAPFRGFIEERVSQSAGCCVLFFGCRNSKKDFFFKEEWQQLVENGKLQLFTAFSRDQEEKIYVQHRLLENSSLVWDLLAHKQGWCYIAGNSQQMPADVTEALLEIFIKEGTMNAPAAEEFLKTLERTRHFQSETWA</sequence>
<comment type="subcellular location">
    <subcellularLocation>
        <location evidence="9">Cytoplasm</location>
    </subcellularLocation>
</comment>
<feature type="binding site" evidence="9">
    <location>
        <begin position="19"/>
        <end position="24"/>
    </location>
    <ligand>
        <name>FMN</name>
        <dbReference type="ChEBI" id="CHEBI:58210"/>
    </ligand>
</feature>
<keyword evidence="4 9" id="KW-0285">Flavoprotein</keyword>
<comment type="catalytic activity">
    <reaction evidence="9">
        <text>2 oxidized [2Fe-2S]-[protein] + NADPH = 2 reduced [2Fe-2S]-[protein] + NADP(+) + H(+)</text>
        <dbReference type="Rhea" id="RHEA:67716"/>
        <dbReference type="Rhea" id="RHEA-COMP:17327"/>
        <dbReference type="Rhea" id="RHEA-COMP:17328"/>
        <dbReference type="ChEBI" id="CHEBI:15378"/>
        <dbReference type="ChEBI" id="CHEBI:33737"/>
        <dbReference type="ChEBI" id="CHEBI:33738"/>
        <dbReference type="ChEBI" id="CHEBI:57783"/>
        <dbReference type="ChEBI" id="CHEBI:58349"/>
    </reaction>
</comment>
<comment type="function">
    <text evidence="9">NADPH-dependent reductase which is a central component of the cytosolic iron-sulfur (Fe-S) protein assembly (CIA) machinery. Transfers electrons from NADPH via its FAD and FMN prosthetic groups to the [2Fe-2S] cluster of the anamorsin/DRE2 homolog, another key component of the CIA machinery. In turn, this reduced cluster provides electrons for assembly of cytosolic iron-sulfur cluster proteins.</text>
</comment>
<evidence type="ECO:0000256" key="7">
    <source>
        <dbReference type="ARBA" id="ARBA00022857"/>
    </source>
</evidence>
<comment type="similarity">
    <text evidence="9">In the N-terminal section; belongs to the flavodoxin family.</text>
</comment>
<comment type="similarity">
    <text evidence="9">Belongs to the NADPH-dependent diflavin oxidoreductase NDOR1 family.</text>
</comment>
<evidence type="ECO:0000256" key="1">
    <source>
        <dbReference type="ARBA" id="ARBA00001917"/>
    </source>
</evidence>
<evidence type="ECO:0000256" key="9">
    <source>
        <dbReference type="HAMAP-Rule" id="MF_03178"/>
    </source>
</evidence>
<dbReference type="Pfam" id="PF00258">
    <property type="entry name" value="Flavodoxin_1"/>
    <property type="match status" value="1"/>
</dbReference>
<evidence type="ECO:0000256" key="6">
    <source>
        <dbReference type="ARBA" id="ARBA00022827"/>
    </source>
</evidence>
<dbReference type="EC" id="1.18.1.-" evidence="9"/>
<feature type="binding site" evidence="9">
    <location>
        <begin position="66"/>
        <end position="69"/>
    </location>
    <ligand>
        <name>FMN</name>
        <dbReference type="ChEBI" id="CHEBI:58210"/>
    </ligand>
</feature>
<dbReference type="SUPFAM" id="SSF52343">
    <property type="entry name" value="Ferredoxin reductase-like, C-terminal NADP-linked domain"/>
    <property type="match status" value="1"/>
</dbReference>
<feature type="binding site" evidence="9">
    <location>
        <position position="571"/>
    </location>
    <ligand>
        <name>NADP(+)</name>
        <dbReference type="ChEBI" id="CHEBI:58349"/>
    </ligand>
</feature>
<evidence type="ECO:0000256" key="3">
    <source>
        <dbReference type="ARBA" id="ARBA00022490"/>
    </source>
</evidence>
<feature type="binding site" evidence="9">
    <location>
        <begin position="395"/>
        <end position="398"/>
    </location>
    <ligand>
        <name>FAD</name>
        <dbReference type="ChEBI" id="CHEBI:57692"/>
    </ligand>
</feature>
<dbReference type="PANTHER" id="PTHR19384:SF10">
    <property type="entry name" value="NADPH-DEPENDENT DIFLAVIN OXIDOREDUCTASE 1"/>
    <property type="match status" value="1"/>
</dbReference>
<evidence type="ECO:0000256" key="8">
    <source>
        <dbReference type="ARBA" id="ARBA00023002"/>
    </source>
</evidence>
<dbReference type="InterPro" id="IPR017938">
    <property type="entry name" value="Riboflavin_synthase-like_b-brl"/>
</dbReference>
<comment type="caution">
    <text evidence="9">Lacks conserved residue(s) required for the propagation of feature annotation.</text>
</comment>
<dbReference type="InterPro" id="IPR029039">
    <property type="entry name" value="Flavoprotein-like_sf"/>
</dbReference>
<dbReference type="SUPFAM" id="SSF52218">
    <property type="entry name" value="Flavoproteins"/>
    <property type="match status" value="1"/>
</dbReference>
<evidence type="ECO:0000259" key="11">
    <source>
        <dbReference type="PROSITE" id="PS51384"/>
    </source>
</evidence>
<dbReference type="InterPro" id="IPR008254">
    <property type="entry name" value="Flavodoxin/NO_synth"/>
</dbReference>
<dbReference type="Pfam" id="PF00175">
    <property type="entry name" value="NAD_binding_1"/>
    <property type="match status" value="1"/>
</dbReference>
<dbReference type="InterPro" id="IPR028879">
    <property type="entry name" value="NDOR1"/>
</dbReference>
<keyword evidence="3 9" id="KW-0963">Cytoplasm</keyword>
<dbReference type="InterPro" id="IPR003097">
    <property type="entry name" value="CysJ-like_FAD-binding"/>
</dbReference>
<evidence type="ECO:0000259" key="10">
    <source>
        <dbReference type="PROSITE" id="PS50902"/>
    </source>
</evidence>